<gene>
    <name evidence="3" type="ORF">Red20E09_24</name>
</gene>
<name>Q6Q940_9GAMM</name>
<proteinExistence type="predicted"/>
<dbReference type="EMBL" id="AY552545">
    <property type="protein sequence ID" value="AAS73027.1"/>
    <property type="molecule type" value="Genomic_DNA"/>
</dbReference>
<dbReference type="PANTHER" id="PTHR30163">
    <property type="entry name" value="MEMBRANE-BOUND LYTIC MUREIN TRANSGLYCOSYLASE B"/>
    <property type="match status" value="1"/>
</dbReference>
<feature type="domain" description="Transglycosylase SLT" evidence="2">
    <location>
        <begin position="28"/>
        <end position="292"/>
    </location>
</feature>
<reference evidence="3" key="1">
    <citation type="journal article" date="2004" name="Environ. Microbiol.">
        <title>Different SAR86 subgroups harbour divergent proteorhodopsins.</title>
        <authorList>
            <person name="Sabehi G."/>
            <person name="Beja O."/>
            <person name="Suzuki M.T."/>
            <person name="Preston C.M."/>
            <person name="DeLong E.F."/>
        </authorList>
    </citation>
    <scope>NUCLEOTIDE SEQUENCE</scope>
</reference>
<evidence type="ECO:0000259" key="2">
    <source>
        <dbReference type="Pfam" id="PF13406"/>
    </source>
</evidence>
<evidence type="ECO:0000313" key="3">
    <source>
        <dbReference type="EMBL" id="AAS73027.1"/>
    </source>
</evidence>
<dbReference type="CDD" id="cd13399">
    <property type="entry name" value="Slt35-like"/>
    <property type="match status" value="1"/>
</dbReference>
<sequence length="296" mass="34268">MKNLLFITALTFHFFLEADYSTHKDSQMLIDELVNEYGFEEAYVIEVLQNAKRRDEMLKKVANPAEKTKTWDDYKAIFIKKKRITDGKKFIKKNINTLERAEAEFGVPKEIITAILGVETNFGGNMGSFRVIDSLTTLGFDDPRRSKFFRSELIQFFLLTRENDIDILKTKGSYAGAMGYSQFISSSYRAYAIDYDGDGYVDLFNSVEDAIGSIANYLKRHGWKKEGKVVTKVYPNNVRKFYKPHESLTQFIPLTFIEKGEELHFIGDDNFRAIARYNISDVYAMAVYYLAEEFKK</sequence>
<dbReference type="PANTHER" id="PTHR30163:SF9">
    <property type="entry name" value="MEMBRANE-BOUND LYTIC MUREIN TRANSGLYCOSYLASE B"/>
    <property type="match status" value="1"/>
</dbReference>
<dbReference type="InterPro" id="IPR043426">
    <property type="entry name" value="MltB-like"/>
</dbReference>
<accession>Q6Q940</accession>
<dbReference type="InterPro" id="IPR023346">
    <property type="entry name" value="Lysozyme-like_dom_sf"/>
</dbReference>
<organism evidence="3">
    <name type="scientific">uncultured marine gamma proteobacterium EBAC20E09</name>
    <dbReference type="NCBI Taxonomy" id="266134"/>
    <lineage>
        <taxon>Bacteria</taxon>
        <taxon>Pseudomonadati</taxon>
        <taxon>Pseudomonadota</taxon>
        <taxon>Gammaproteobacteria</taxon>
        <taxon>SAR86 cluster</taxon>
        <taxon>environmental samples</taxon>
    </lineage>
</organism>
<feature type="active site" evidence="1">
    <location>
        <position position="119"/>
    </location>
</feature>
<protein>
    <submittedName>
        <fullName evidence="3">Predicted membrane-bound lytic transglycosylase</fullName>
    </submittedName>
</protein>
<dbReference type="AlphaFoldDB" id="Q6Q940"/>
<dbReference type="Gene3D" id="1.10.8.350">
    <property type="entry name" value="Bacterial muramidase"/>
    <property type="match status" value="2"/>
</dbReference>
<dbReference type="InterPro" id="IPR031304">
    <property type="entry name" value="SLT_2"/>
</dbReference>
<dbReference type="Pfam" id="PF13406">
    <property type="entry name" value="SLT_2"/>
    <property type="match status" value="1"/>
</dbReference>
<dbReference type="InterPro" id="IPR011757">
    <property type="entry name" value="Lytic_transglycosylase_MltB"/>
</dbReference>
<dbReference type="GO" id="GO:0008933">
    <property type="term" value="F:peptidoglycan lytic transglycosylase activity"/>
    <property type="evidence" value="ECO:0007669"/>
    <property type="project" value="TreeGrafter"/>
</dbReference>
<dbReference type="SUPFAM" id="SSF53955">
    <property type="entry name" value="Lysozyme-like"/>
    <property type="match status" value="1"/>
</dbReference>
<dbReference type="FunFam" id="1.10.8.350:FF:000001">
    <property type="entry name" value="Lytic murein transglycosylase B"/>
    <property type="match status" value="1"/>
</dbReference>
<reference evidence="3" key="2">
    <citation type="submission" date="2005-12" db="EMBL/GenBank/DDBJ databases">
        <authorList>
            <person name="Sabehi G."/>
            <person name="Beja O."/>
        </authorList>
    </citation>
    <scope>NUCLEOTIDE SEQUENCE</scope>
</reference>
<evidence type="ECO:0000256" key="1">
    <source>
        <dbReference type="PIRSR" id="PIRSR611757-1"/>
    </source>
</evidence>
<dbReference type="NCBIfam" id="TIGR02282">
    <property type="entry name" value="MltB"/>
    <property type="match status" value="1"/>
</dbReference>
<dbReference type="GO" id="GO:0009253">
    <property type="term" value="P:peptidoglycan catabolic process"/>
    <property type="evidence" value="ECO:0007669"/>
    <property type="project" value="TreeGrafter"/>
</dbReference>
<dbReference type="Gene3D" id="1.10.530.10">
    <property type="match status" value="1"/>
</dbReference>